<proteinExistence type="predicted"/>
<feature type="compositionally biased region" description="Polar residues" evidence="1">
    <location>
        <begin position="13"/>
        <end position="29"/>
    </location>
</feature>
<accession>X1AZC1</accession>
<sequence>ILYNAIEPDASKPSPQGQLINGKNMSATL</sequence>
<dbReference type="AlphaFoldDB" id="X1AZC1"/>
<feature type="non-terminal residue" evidence="2">
    <location>
        <position position="1"/>
    </location>
</feature>
<evidence type="ECO:0000256" key="1">
    <source>
        <dbReference type="SAM" id="MobiDB-lite"/>
    </source>
</evidence>
<feature type="region of interest" description="Disordered" evidence="1">
    <location>
        <begin position="1"/>
        <end position="29"/>
    </location>
</feature>
<comment type="caution">
    <text evidence="2">The sequence shown here is derived from an EMBL/GenBank/DDBJ whole genome shotgun (WGS) entry which is preliminary data.</text>
</comment>
<name>X1AZC1_9ZZZZ</name>
<gene>
    <name evidence="2" type="ORF">S01H4_26959</name>
</gene>
<dbReference type="EMBL" id="BART01013081">
    <property type="protein sequence ID" value="GAG88644.1"/>
    <property type="molecule type" value="Genomic_DNA"/>
</dbReference>
<organism evidence="2">
    <name type="scientific">marine sediment metagenome</name>
    <dbReference type="NCBI Taxonomy" id="412755"/>
    <lineage>
        <taxon>unclassified sequences</taxon>
        <taxon>metagenomes</taxon>
        <taxon>ecological metagenomes</taxon>
    </lineage>
</organism>
<reference evidence="2" key="1">
    <citation type="journal article" date="2014" name="Front. Microbiol.">
        <title>High frequency of phylogenetically diverse reductive dehalogenase-homologous genes in deep subseafloor sedimentary metagenomes.</title>
        <authorList>
            <person name="Kawai M."/>
            <person name="Futagami T."/>
            <person name="Toyoda A."/>
            <person name="Takaki Y."/>
            <person name="Nishi S."/>
            <person name="Hori S."/>
            <person name="Arai W."/>
            <person name="Tsubouchi T."/>
            <person name="Morono Y."/>
            <person name="Uchiyama I."/>
            <person name="Ito T."/>
            <person name="Fujiyama A."/>
            <person name="Inagaki F."/>
            <person name="Takami H."/>
        </authorList>
    </citation>
    <scope>NUCLEOTIDE SEQUENCE</scope>
    <source>
        <strain evidence="2">Expedition CK06-06</strain>
    </source>
</reference>
<evidence type="ECO:0000313" key="2">
    <source>
        <dbReference type="EMBL" id="GAG88644.1"/>
    </source>
</evidence>
<protein>
    <submittedName>
        <fullName evidence="2">Uncharacterized protein</fullName>
    </submittedName>
</protein>